<sequence>MSHRSPPSHRLCAKTPRSGSARNGRVAAVYLHGNQSMRAGRYGAHVPWQTWHLDWLMGANCVLFDGLVQRAWCTEEQVQA</sequence>
<gene>
    <name evidence="2" type="ORF">PoB_005297300</name>
</gene>
<evidence type="ECO:0000313" key="3">
    <source>
        <dbReference type="Proteomes" id="UP000735302"/>
    </source>
</evidence>
<dbReference type="EMBL" id="BLXT01005830">
    <property type="protein sequence ID" value="GFO26468.1"/>
    <property type="molecule type" value="Genomic_DNA"/>
</dbReference>
<organism evidence="2 3">
    <name type="scientific">Plakobranchus ocellatus</name>
    <dbReference type="NCBI Taxonomy" id="259542"/>
    <lineage>
        <taxon>Eukaryota</taxon>
        <taxon>Metazoa</taxon>
        <taxon>Spiralia</taxon>
        <taxon>Lophotrochozoa</taxon>
        <taxon>Mollusca</taxon>
        <taxon>Gastropoda</taxon>
        <taxon>Heterobranchia</taxon>
        <taxon>Euthyneura</taxon>
        <taxon>Panpulmonata</taxon>
        <taxon>Sacoglossa</taxon>
        <taxon>Placobranchoidea</taxon>
        <taxon>Plakobranchidae</taxon>
        <taxon>Plakobranchus</taxon>
    </lineage>
</organism>
<protein>
    <submittedName>
        <fullName evidence="2">Uncharacterized protein</fullName>
    </submittedName>
</protein>
<keyword evidence="3" id="KW-1185">Reference proteome</keyword>
<reference evidence="2 3" key="1">
    <citation type="journal article" date="2021" name="Elife">
        <title>Chloroplast acquisition without the gene transfer in kleptoplastic sea slugs, Plakobranchus ocellatus.</title>
        <authorList>
            <person name="Maeda T."/>
            <person name="Takahashi S."/>
            <person name="Yoshida T."/>
            <person name="Shimamura S."/>
            <person name="Takaki Y."/>
            <person name="Nagai Y."/>
            <person name="Toyoda A."/>
            <person name="Suzuki Y."/>
            <person name="Arimoto A."/>
            <person name="Ishii H."/>
            <person name="Satoh N."/>
            <person name="Nishiyama T."/>
            <person name="Hasebe M."/>
            <person name="Maruyama T."/>
            <person name="Minagawa J."/>
            <person name="Obokata J."/>
            <person name="Shigenobu S."/>
        </authorList>
    </citation>
    <scope>NUCLEOTIDE SEQUENCE [LARGE SCALE GENOMIC DNA]</scope>
</reference>
<feature type="region of interest" description="Disordered" evidence="1">
    <location>
        <begin position="1"/>
        <end position="21"/>
    </location>
</feature>
<evidence type="ECO:0000313" key="2">
    <source>
        <dbReference type="EMBL" id="GFO26468.1"/>
    </source>
</evidence>
<dbReference type="Proteomes" id="UP000735302">
    <property type="component" value="Unassembled WGS sequence"/>
</dbReference>
<dbReference type="AlphaFoldDB" id="A0AAV4C3I5"/>
<accession>A0AAV4C3I5</accession>
<comment type="caution">
    <text evidence="2">The sequence shown here is derived from an EMBL/GenBank/DDBJ whole genome shotgun (WGS) entry which is preliminary data.</text>
</comment>
<name>A0AAV4C3I5_9GAST</name>
<proteinExistence type="predicted"/>
<evidence type="ECO:0000256" key="1">
    <source>
        <dbReference type="SAM" id="MobiDB-lite"/>
    </source>
</evidence>